<dbReference type="STRING" id="6238.A8XXT8"/>
<reference evidence="3 4" key="2">
    <citation type="journal article" date="2011" name="PLoS Genet.">
        <title>Caenorhabditis briggsae recombinant inbred line genotypes reveal inter-strain incompatibility and the evolution of recombination.</title>
        <authorList>
            <person name="Ross J.A."/>
            <person name="Koboldt D.C."/>
            <person name="Staisch J.E."/>
            <person name="Chamberlin H.M."/>
            <person name="Gupta B.P."/>
            <person name="Miller R.D."/>
            <person name="Baird S.E."/>
            <person name="Haag E.S."/>
        </authorList>
    </citation>
    <scope>NUCLEOTIDE SEQUENCE [LARGE SCALE GENOMIC DNA]</scope>
    <source>
        <strain evidence="3 4">AF16</strain>
    </source>
</reference>
<gene>
    <name evidence="3 5" type="ORF">CBG20449</name>
    <name evidence="3" type="ORF">CBG_20449</name>
</gene>
<organism evidence="3 4">
    <name type="scientific">Caenorhabditis briggsae</name>
    <dbReference type="NCBI Taxonomy" id="6238"/>
    <lineage>
        <taxon>Eukaryota</taxon>
        <taxon>Metazoa</taxon>
        <taxon>Ecdysozoa</taxon>
        <taxon>Nematoda</taxon>
        <taxon>Chromadorea</taxon>
        <taxon>Rhabditida</taxon>
        <taxon>Rhabditina</taxon>
        <taxon>Rhabditomorpha</taxon>
        <taxon>Rhabditoidea</taxon>
        <taxon>Rhabditidae</taxon>
        <taxon>Peloderinae</taxon>
        <taxon>Caenorhabditis</taxon>
    </lineage>
</organism>
<dbReference type="eggNOG" id="ENOG502SGZY">
    <property type="taxonomic scope" value="Eukaryota"/>
</dbReference>
<dbReference type="RefSeq" id="XP_045097043.1">
    <property type="nucleotide sequence ID" value="XM_045243066.1"/>
</dbReference>
<dbReference type="SUPFAM" id="SSF54160">
    <property type="entry name" value="Chromo domain-like"/>
    <property type="match status" value="1"/>
</dbReference>
<dbReference type="AlphaFoldDB" id="A8XXT8"/>
<dbReference type="GeneID" id="8574061"/>
<dbReference type="Proteomes" id="UP000008549">
    <property type="component" value="Unassembled WGS sequence"/>
</dbReference>
<dbReference type="CDD" id="cd00024">
    <property type="entry name" value="CD_CSD"/>
    <property type="match status" value="1"/>
</dbReference>
<proteinExistence type="predicted"/>
<feature type="compositionally biased region" description="Basic residues" evidence="1">
    <location>
        <begin position="138"/>
        <end position="147"/>
    </location>
</feature>
<name>A8XXT8_CAEBR</name>
<dbReference type="Gene3D" id="2.40.50.40">
    <property type="match status" value="1"/>
</dbReference>
<feature type="domain" description="Chromo" evidence="2">
    <location>
        <begin position="89"/>
        <end position="149"/>
    </location>
</feature>
<dbReference type="InterPro" id="IPR016197">
    <property type="entry name" value="Chromo-like_dom_sf"/>
</dbReference>
<evidence type="ECO:0000313" key="5">
    <source>
        <dbReference type="WormBase" id="CBG20449"/>
    </source>
</evidence>
<dbReference type="EMBL" id="HE601085">
    <property type="protein sequence ID" value="CAP37457.2"/>
    <property type="molecule type" value="Genomic_DNA"/>
</dbReference>
<evidence type="ECO:0000313" key="3">
    <source>
        <dbReference type="EMBL" id="CAP37457.2"/>
    </source>
</evidence>
<sequence length="180" mass="20282">MTSHSSTRNRHPDTHNDNVFNLRLLLSPLFVAKKGSTAVAKSHDLSKGYPVFKIETADGRLLEGSDAELWVGVSGCHRRLPTPTKSIESKIEKTIEERIFNGKVFHLIKWKGFESPLWNSWIPENEVKNAKDVFKKRHALSKKRSKTANHPAPPSSPVAHYIIEMDGALTESGPMELKYL</sequence>
<protein>
    <submittedName>
        <fullName evidence="3">Protein CBG20449</fullName>
    </submittedName>
</protein>
<dbReference type="InterPro" id="IPR000953">
    <property type="entry name" value="Chromo/chromo_shadow_dom"/>
</dbReference>
<dbReference type="PROSITE" id="PS50013">
    <property type="entry name" value="CHROMO_2"/>
    <property type="match status" value="1"/>
</dbReference>
<dbReference type="KEGG" id="cbr:CBG_20449"/>
<reference evidence="3 4" key="1">
    <citation type="journal article" date="2003" name="PLoS Biol.">
        <title>The genome sequence of Caenorhabditis briggsae: a platform for comparative genomics.</title>
        <authorList>
            <person name="Stein L.D."/>
            <person name="Bao Z."/>
            <person name="Blasiar D."/>
            <person name="Blumenthal T."/>
            <person name="Brent M.R."/>
            <person name="Chen N."/>
            <person name="Chinwalla A."/>
            <person name="Clarke L."/>
            <person name="Clee C."/>
            <person name="Coghlan A."/>
            <person name="Coulson A."/>
            <person name="D'Eustachio P."/>
            <person name="Fitch D.H."/>
            <person name="Fulton L.A."/>
            <person name="Fulton R.E."/>
            <person name="Griffiths-Jones S."/>
            <person name="Harris T.W."/>
            <person name="Hillier L.W."/>
            <person name="Kamath R."/>
            <person name="Kuwabara P.E."/>
            <person name="Mardis E.R."/>
            <person name="Marra M.A."/>
            <person name="Miner T.L."/>
            <person name="Minx P."/>
            <person name="Mullikin J.C."/>
            <person name="Plumb R.W."/>
            <person name="Rogers J."/>
            <person name="Schein J.E."/>
            <person name="Sohrmann M."/>
            <person name="Spieth J."/>
            <person name="Stajich J.E."/>
            <person name="Wei C."/>
            <person name="Willey D."/>
            <person name="Wilson R.K."/>
            <person name="Durbin R."/>
            <person name="Waterston R.H."/>
        </authorList>
    </citation>
    <scope>NUCLEOTIDE SEQUENCE [LARGE SCALE GENOMIC DNA]</scope>
    <source>
        <strain evidence="3 4">AF16</strain>
    </source>
</reference>
<keyword evidence="4" id="KW-1185">Reference proteome</keyword>
<accession>A8XXT8</accession>
<dbReference type="HOGENOM" id="CLU_1497542_0_0_1"/>
<feature type="region of interest" description="Disordered" evidence="1">
    <location>
        <begin position="138"/>
        <end position="157"/>
    </location>
</feature>
<evidence type="ECO:0000313" key="4">
    <source>
        <dbReference type="Proteomes" id="UP000008549"/>
    </source>
</evidence>
<dbReference type="WormBase" id="CBG20449">
    <property type="protein sequence ID" value="CBP48997"/>
    <property type="gene ID" value="WBGene00039427"/>
</dbReference>
<evidence type="ECO:0000256" key="1">
    <source>
        <dbReference type="SAM" id="MobiDB-lite"/>
    </source>
</evidence>
<dbReference type="CTD" id="8574061"/>
<evidence type="ECO:0000259" key="2">
    <source>
        <dbReference type="PROSITE" id="PS50013"/>
    </source>
</evidence>
<dbReference type="InParanoid" id="A8XXT8"/>